<reference evidence="1" key="1">
    <citation type="submission" date="2020-12" db="EMBL/GenBank/DDBJ databases">
        <title>Antibiotic resistance and phylogeny of Pseudomonas spp. isolated over three decades from chicken meat in the Norwegian food chain.</title>
        <authorList>
            <person name="Moen B."/>
        </authorList>
    </citation>
    <scope>NUCLEOTIDE SEQUENCE</scope>
    <source>
        <strain evidence="1">MF6762</strain>
    </source>
</reference>
<evidence type="ECO:0000313" key="2">
    <source>
        <dbReference type="Proteomes" id="UP000658390"/>
    </source>
</evidence>
<accession>A0A8I1KAM6</accession>
<protein>
    <submittedName>
        <fullName evidence="1">Uncharacterized protein</fullName>
    </submittedName>
</protein>
<gene>
    <name evidence="1" type="ORF">JFT45_26560</name>
</gene>
<dbReference type="EMBL" id="JAEKCZ010000048">
    <property type="protein sequence ID" value="MBJ2260056.1"/>
    <property type="molecule type" value="Genomic_DNA"/>
</dbReference>
<name>A0A8I1KAM6_9PSED</name>
<sequence>MEPIQSILARSQLTRSVIELRIGQDVDDYSEFDRVNHISILLGFKSFSSFQFVIESCDDGQFNKIAHAVLKSICRLRLPQ</sequence>
<dbReference type="Proteomes" id="UP000658390">
    <property type="component" value="Unassembled WGS sequence"/>
</dbReference>
<evidence type="ECO:0000313" key="1">
    <source>
        <dbReference type="EMBL" id="MBJ2260056.1"/>
    </source>
</evidence>
<proteinExistence type="predicted"/>
<organism evidence="1 2">
    <name type="scientific">Pseudomonas psychrophila</name>
    <dbReference type="NCBI Taxonomy" id="122355"/>
    <lineage>
        <taxon>Bacteria</taxon>
        <taxon>Pseudomonadati</taxon>
        <taxon>Pseudomonadota</taxon>
        <taxon>Gammaproteobacteria</taxon>
        <taxon>Pseudomonadales</taxon>
        <taxon>Pseudomonadaceae</taxon>
        <taxon>Pseudomonas</taxon>
    </lineage>
</organism>
<dbReference type="AlphaFoldDB" id="A0A8I1KAM6"/>
<dbReference type="RefSeq" id="WP_198823157.1">
    <property type="nucleotide sequence ID" value="NZ_JAEKCZ010000048.1"/>
</dbReference>
<comment type="caution">
    <text evidence="1">The sequence shown here is derived from an EMBL/GenBank/DDBJ whole genome shotgun (WGS) entry which is preliminary data.</text>
</comment>